<dbReference type="Pfam" id="PF01549">
    <property type="entry name" value="ShK"/>
    <property type="match status" value="2"/>
</dbReference>
<feature type="domain" description="ShKT" evidence="2">
    <location>
        <begin position="52"/>
        <end position="94"/>
    </location>
</feature>
<dbReference type="WBParaSite" id="Hba_03077">
    <property type="protein sequence ID" value="Hba_03077"/>
    <property type="gene ID" value="Hba_03077"/>
</dbReference>
<dbReference type="Gene3D" id="1.10.10.1940">
    <property type="match status" value="1"/>
</dbReference>
<accession>A0A1I7WDP6</accession>
<evidence type="ECO:0000313" key="3">
    <source>
        <dbReference type="Proteomes" id="UP000095283"/>
    </source>
</evidence>
<comment type="caution">
    <text evidence="1">Lacks conserved residue(s) required for the propagation of feature annotation.</text>
</comment>
<dbReference type="InterPro" id="IPR003582">
    <property type="entry name" value="ShKT_dom"/>
</dbReference>
<organism evidence="3 4">
    <name type="scientific">Heterorhabditis bacteriophora</name>
    <name type="common">Entomopathogenic nematode worm</name>
    <dbReference type="NCBI Taxonomy" id="37862"/>
    <lineage>
        <taxon>Eukaryota</taxon>
        <taxon>Metazoa</taxon>
        <taxon>Ecdysozoa</taxon>
        <taxon>Nematoda</taxon>
        <taxon>Chromadorea</taxon>
        <taxon>Rhabditida</taxon>
        <taxon>Rhabditina</taxon>
        <taxon>Rhabditomorpha</taxon>
        <taxon>Strongyloidea</taxon>
        <taxon>Heterorhabditidae</taxon>
        <taxon>Heterorhabditis</taxon>
    </lineage>
</organism>
<keyword evidence="3" id="KW-1185">Reference proteome</keyword>
<proteinExistence type="predicted"/>
<dbReference type="AlphaFoldDB" id="A0A1I7WDP6"/>
<reference evidence="4" key="1">
    <citation type="submission" date="2016-11" db="UniProtKB">
        <authorList>
            <consortium name="WormBaseParasite"/>
        </authorList>
    </citation>
    <scope>IDENTIFICATION</scope>
</reference>
<dbReference type="PROSITE" id="PS51670">
    <property type="entry name" value="SHKT"/>
    <property type="match status" value="1"/>
</dbReference>
<evidence type="ECO:0000256" key="1">
    <source>
        <dbReference type="PROSITE-ProRule" id="PRU01005"/>
    </source>
</evidence>
<protein>
    <submittedName>
        <fullName evidence="4">ShKT domain-containing protein</fullName>
    </submittedName>
</protein>
<name>A0A1I7WDP6_HETBA</name>
<dbReference type="PANTHER" id="PTHR21724:SF109">
    <property type="entry name" value="SHKT DOMAIN-CONTAINING PROTEIN"/>
    <property type="match status" value="1"/>
</dbReference>
<evidence type="ECO:0000313" key="4">
    <source>
        <dbReference type="WBParaSite" id="Hba_03077"/>
    </source>
</evidence>
<dbReference type="Proteomes" id="UP000095283">
    <property type="component" value="Unplaced"/>
</dbReference>
<sequence length="94" mass="10820">MNNANSEEKKQAMISICPKTCGYCCLTPEFQCNNKECRSNFVYYFIGFCQTTLQKNLRILQQSCGIWKKNGFCESTFYTNSQKIEYCAKSCGLC</sequence>
<evidence type="ECO:0000259" key="2">
    <source>
        <dbReference type="PROSITE" id="PS51670"/>
    </source>
</evidence>
<dbReference type="SMART" id="SM00254">
    <property type="entry name" value="ShKT"/>
    <property type="match status" value="1"/>
</dbReference>
<dbReference type="PANTHER" id="PTHR21724">
    <property type="entry name" value="SHKT DOMAIN-CONTAINING PROTEIN"/>
    <property type="match status" value="1"/>
</dbReference>